<dbReference type="CDD" id="cd08545">
    <property type="entry name" value="YcnI_like"/>
    <property type="match status" value="1"/>
</dbReference>
<evidence type="ECO:0000313" key="6">
    <source>
        <dbReference type="Proteomes" id="UP000652013"/>
    </source>
</evidence>
<feature type="compositionally biased region" description="Acidic residues" evidence="1">
    <location>
        <begin position="197"/>
        <end position="208"/>
    </location>
</feature>
<dbReference type="Proteomes" id="UP000652013">
    <property type="component" value="Unassembled WGS sequence"/>
</dbReference>
<evidence type="ECO:0000256" key="3">
    <source>
        <dbReference type="SAM" id="SignalP"/>
    </source>
</evidence>
<evidence type="ECO:0000256" key="2">
    <source>
        <dbReference type="SAM" id="Phobius"/>
    </source>
</evidence>
<evidence type="ECO:0000259" key="4">
    <source>
        <dbReference type="Pfam" id="PF07987"/>
    </source>
</evidence>
<keyword evidence="2" id="KW-1133">Transmembrane helix</keyword>
<evidence type="ECO:0000256" key="1">
    <source>
        <dbReference type="SAM" id="MobiDB-lite"/>
    </source>
</evidence>
<gene>
    <name evidence="5" type="ORF">Sya03_51460</name>
</gene>
<feature type="compositionally biased region" description="Low complexity" evidence="1">
    <location>
        <begin position="180"/>
        <end position="189"/>
    </location>
</feature>
<dbReference type="AlphaFoldDB" id="A0A8J3YCX8"/>
<keyword evidence="3" id="KW-0732">Signal</keyword>
<keyword evidence="2" id="KW-0472">Membrane</keyword>
<comment type="caution">
    <text evidence="5">The sequence shown here is derived from an EMBL/GenBank/DDBJ whole genome shotgun (WGS) entry which is preliminary data.</text>
</comment>
<dbReference type="Gene3D" id="2.60.40.2230">
    <property type="entry name" value="Uncharacterised protein YcnI-like PF07987, DUF1775"/>
    <property type="match status" value="1"/>
</dbReference>
<proteinExistence type="predicted"/>
<keyword evidence="6" id="KW-1185">Reference proteome</keyword>
<feature type="transmembrane region" description="Helical" evidence="2">
    <location>
        <begin position="212"/>
        <end position="235"/>
    </location>
</feature>
<feature type="chain" id="PRO_5035144697" evidence="3">
    <location>
        <begin position="29"/>
        <end position="242"/>
    </location>
</feature>
<keyword evidence="2" id="KW-0812">Transmembrane</keyword>
<organism evidence="5 6">
    <name type="scientific">Spirilliplanes yamanashiensis</name>
    <dbReference type="NCBI Taxonomy" id="42233"/>
    <lineage>
        <taxon>Bacteria</taxon>
        <taxon>Bacillati</taxon>
        <taxon>Actinomycetota</taxon>
        <taxon>Actinomycetes</taxon>
        <taxon>Micromonosporales</taxon>
        <taxon>Micromonosporaceae</taxon>
        <taxon>Spirilliplanes</taxon>
    </lineage>
</organism>
<accession>A0A8J3YCX8</accession>
<sequence>MTRTPRMLLAAAGATVLAVLATGAPALAHVTVSAPAAVQGGYTRAAVSVPNESDTASTVKVELFMPEQTPVASVRTTPIAGWTATVEKGKPAVPLESHGTPVTEVVTKITWTAAAGGGVKPGEFAEFPLSMGPLPAAPRLVFKALQTYSDGNVSRWIEEPPAAGGEEPESPAPVLALAAAPADGAAPAATGTSVEAAADDDDDAEESESGPALGLGIAGLVAGLAGLALGALAFARTRKQNA</sequence>
<feature type="region of interest" description="Disordered" evidence="1">
    <location>
        <begin position="180"/>
        <end position="212"/>
    </location>
</feature>
<dbReference type="RefSeq" id="WP_203940983.1">
    <property type="nucleotide sequence ID" value="NZ_BAAAGJ010000003.1"/>
</dbReference>
<feature type="domain" description="YncI copper-binding" evidence="4">
    <location>
        <begin position="29"/>
        <end position="177"/>
    </location>
</feature>
<reference evidence="5" key="1">
    <citation type="submission" date="2021-01" db="EMBL/GenBank/DDBJ databases">
        <title>Whole genome shotgun sequence of Spirilliplanes yamanashiensis NBRC 15828.</title>
        <authorList>
            <person name="Komaki H."/>
            <person name="Tamura T."/>
        </authorList>
    </citation>
    <scope>NUCLEOTIDE SEQUENCE</scope>
    <source>
        <strain evidence="5">NBRC 15828</strain>
    </source>
</reference>
<dbReference type="InterPro" id="IPR012533">
    <property type="entry name" value="YcnI-copper_dom"/>
</dbReference>
<feature type="signal peptide" evidence="3">
    <location>
        <begin position="1"/>
        <end position="28"/>
    </location>
</feature>
<name>A0A8J3YCX8_9ACTN</name>
<dbReference type="InterPro" id="IPR038507">
    <property type="entry name" value="YcnI-like_sf"/>
</dbReference>
<dbReference type="Pfam" id="PF07987">
    <property type="entry name" value="DUF1775"/>
    <property type="match status" value="1"/>
</dbReference>
<protein>
    <submittedName>
        <fullName evidence="5">Membrane protein</fullName>
    </submittedName>
</protein>
<dbReference type="EMBL" id="BOOY01000036">
    <property type="protein sequence ID" value="GIJ05794.1"/>
    <property type="molecule type" value="Genomic_DNA"/>
</dbReference>
<evidence type="ECO:0000313" key="5">
    <source>
        <dbReference type="EMBL" id="GIJ05794.1"/>
    </source>
</evidence>